<dbReference type="Pfam" id="PF00349">
    <property type="entry name" value="Hexokinase_1"/>
    <property type="match status" value="1"/>
</dbReference>
<evidence type="ECO:0000256" key="1">
    <source>
        <dbReference type="ARBA" id="ARBA00004888"/>
    </source>
</evidence>
<dbReference type="InterPro" id="IPR001312">
    <property type="entry name" value="Hexokinase"/>
</dbReference>
<evidence type="ECO:0000256" key="11">
    <source>
        <dbReference type="ARBA" id="ARBA00048160"/>
    </source>
</evidence>
<evidence type="ECO:0000256" key="6">
    <source>
        <dbReference type="ARBA" id="ARBA00022777"/>
    </source>
</evidence>
<dbReference type="GO" id="GO:0001678">
    <property type="term" value="P:intracellular glucose homeostasis"/>
    <property type="evidence" value="ECO:0007669"/>
    <property type="project" value="InterPro"/>
</dbReference>
<dbReference type="Gene3D" id="3.40.367.20">
    <property type="match status" value="1"/>
</dbReference>
<organism evidence="15 16">
    <name type="scientific">Plectus sambesii</name>
    <dbReference type="NCBI Taxonomy" id="2011161"/>
    <lineage>
        <taxon>Eukaryota</taxon>
        <taxon>Metazoa</taxon>
        <taxon>Ecdysozoa</taxon>
        <taxon>Nematoda</taxon>
        <taxon>Chromadorea</taxon>
        <taxon>Plectida</taxon>
        <taxon>Plectina</taxon>
        <taxon>Plectoidea</taxon>
        <taxon>Plectidae</taxon>
        <taxon>Plectus</taxon>
    </lineage>
</organism>
<comment type="similarity">
    <text evidence="3 12">Belongs to the hexokinase family.</text>
</comment>
<keyword evidence="4 12" id="KW-0808">Transferase</keyword>
<dbReference type="GO" id="GO:0004340">
    <property type="term" value="F:glucokinase activity"/>
    <property type="evidence" value="ECO:0007669"/>
    <property type="project" value="TreeGrafter"/>
</dbReference>
<dbReference type="GO" id="GO:0006006">
    <property type="term" value="P:glucose metabolic process"/>
    <property type="evidence" value="ECO:0007669"/>
    <property type="project" value="TreeGrafter"/>
</dbReference>
<evidence type="ECO:0000313" key="15">
    <source>
        <dbReference type="Proteomes" id="UP000887566"/>
    </source>
</evidence>
<name>A0A914WK00_9BILA</name>
<comment type="catalytic activity">
    <reaction evidence="9">
        <text>a D-hexose + ATP = a D-hexose 6-phosphate + ADP + H(+)</text>
        <dbReference type="Rhea" id="RHEA:22740"/>
        <dbReference type="ChEBI" id="CHEBI:4194"/>
        <dbReference type="ChEBI" id="CHEBI:15378"/>
        <dbReference type="ChEBI" id="CHEBI:30616"/>
        <dbReference type="ChEBI" id="CHEBI:229467"/>
        <dbReference type="ChEBI" id="CHEBI:456216"/>
        <dbReference type="EC" id="2.7.1.1"/>
    </reaction>
    <physiologicalReaction direction="left-to-right" evidence="9">
        <dbReference type="Rhea" id="RHEA:22741"/>
    </physiologicalReaction>
</comment>
<dbReference type="GO" id="GO:0005524">
    <property type="term" value="F:ATP binding"/>
    <property type="evidence" value="ECO:0007669"/>
    <property type="project" value="UniProtKB-UniRule"/>
</dbReference>
<dbReference type="PROSITE" id="PS51748">
    <property type="entry name" value="HEXOKINASE_2"/>
    <property type="match status" value="1"/>
</dbReference>
<keyword evidence="6 12" id="KW-0418">Kinase</keyword>
<dbReference type="GO" id="GO:0005829">
    <property type="term" value="C:cytosol"/>
    <property type="evidence" value="ECO:0007669"/>
    <property type="project" value="TreeGrafter"/>
</dbReference>
<evidence type="ECO:0000256" key="2">
    <source>
        <dbReference type="ARBA" id="ARBA00005028"/>
    </source>
</evidence>
<evidence type="ECO:0000256" key="8">
    <source>
        <dbReference type="ARBA" id="ARBA00023152"/>
    </source>
</evidence>
<dbReference type="FunFam" id="3.30.420.40:FF:000209">
    <property type="entry name" value="Phosphotransferase"/>
    <property type="match status" value="1"/>
</dbReference>
<dbReference type="EC" id="2.7.1.-" evidence="12"/>
<evidence type="ECO:0000256" key="3">
    <source>
        <dbReference type="ARBA" id="ARBA00009225"/>
    </source>
</evidence>
<evidence type="ECO:0000313" key="16">
    <source>
        <dbReference type="WBParaSite" id="PSAMB.scaffold4257size15186.g23833.t1"/>
    </source>
</evidence>
<evidence type="ECO:0000256" key="7">
    <source>
        <dbReference type="ARBA" id="ARBA00022840"/>
    </source>
</evidence>
<dbReference type="FunFam" id="3.40.367.20:FF:000005">
    <property type="entry name" value="Phosphotransferase"/>
    <property type="match status" value="1"/>
</dbReference>
<dbReference type="PANTHER" id="PTHR19443">
    <property type="entry name" value="HEXOKINASE"/>
    <property type="match status" value="1"/>
</dbReference>
<protein>
    <recommendedName>
        <fullName evidence="12">Phosphotransferase</fullName>
        <ecNumber evidence="12">2.7.1.-</ecNumber>
    </recommendedName>
</protein>
<dbReference type="AlphaFoldDB" id="A0A914WK00"/>
<evidence type="ECO:0000256" key="5">
    <source>
        <dbReference type="ARBA" id="ARBA00022741"/>
    </source>
</evidence>
<evidence type="ECO:0000256" key="12">
    <source>
        <dbReference type="RuleBase" id="RU362007"/>
    </source>
</evidence>
<feature type="domain" description="Hexokinase N-terminal" evidence="13">
    <location>
        <begin position="7"/>
        <end position="202"/>
    </location>
</feature>
<evidence type="ECO:0000256" key="10">
    <source>
        <dbReference type="ARBA" id="ARBA00047905"/>
    </source>
</evidence>
<keyword evidence="7 12" id="KW-0067">ATP-binding</keyword>
<dbReference type="InterPro" id="IPR022673">
    <property type="entry name" value="Hexokinase_C"/>
</dbReference>
<dbReference type="Gene3D" id="3.30.420.40">
    <property type="match status" value="1"/>
</dbReference>
<evidence type="ECO:0000259" key="14">
    <source>
        <dbReference type="Pfam" id="PF03727"/>
    </source>
</evidence>
<dbReference type="GO" id="GO:0008865">
    <property type="term" value="F:fructokinase activity"/>
    <property type="evidence" value="ECO:0007669"/>
    <property type="project" value="TreeGrafter"/>
</dbReference>
<comment type="catalytic activity">
    <reaction evidence="11">
        <text>D-glucose + ATP = D-glucose 6-phosphate + ADP + H(+)</text>
        <dbReference type="Rhea" id="RHEA:17825"/>
        <dbReference type="ChEBI" id="CHEBI:4167"/>
        <dbReference type="ChEBI" id="CHEBI:15378"/>
        <dbReference type="ChEBI" id="CHEBI:30616"/>
        <dbReference type="ChEBI" id="CHEBI:61548"/>
        <dbReference type="ChEBI" id="CHEBI:456216"/>
        <dbReference type="EC" id="2.7.1.1"/>
    </reaction>
    <physiologicalReaction direction="left-to-right" evidence="11">
        <dbReference type="Rhea" id="RHEA:17826"/>
    </physiologicalReaction>
</comment>
<keyword evidence="15" id="KW-1185">Reference proteome</keyword>
<dbReference type="InterPro" id="IPR022672">
    <property type="entry name" value="Hexokinase_N"/>
</dbReference>
<feature type="domain" description="Hexokinase C-terminal" evidence="14">
    <location>
        <begin position="210"/>
        <end position="446"/>
    </location>
</feature>
<dbReference type="SUPFAM" id="SSF53067">
    <property type="entry name" value="Actin-like ATPase domain"/>
    <property type="match status" value="2"/>
</dbReference>
<comment type="pathway">
    <text evidence="2">Carbohydrate metabolism; hexose metabolism.</text>
</comment>
<dbReference type="PRINTS" id="PR00475">
    <property type="entry name" value="HEXOKINASE"/>
</dbReference>
<sequence length="452" mass="49845">MKWSEGVQAILKQFYVEDSVLMKISEDMQAEFALGLERGSPASSVAMLPSYVPQLPDGTETGKYVAIDLSGKNLRLVLLTLVGKGVEPEVITHNYMVHESVMKGTGEQLFNFIVNCLQKFLSELNLLDANLPVGFVFSYPCELHSIRSARLLWWTKGFDIKDCLQKDVVLLLEHALEMNNSIKARIKAVMNDTVGQLAAAAYKYGPECCVAVVIGYGCNSSYLEETAKIKKFNASKADYNHKHMVIVTEWEEFGAQGELDCILTPFDREIDAASVHKGKQIVDKVTGALYLGELVRRILAQLVIDGLLFGAQPCERLDQPDSFPAKYISEILRDDESTSFKNSRRICDELEVPNHGSSDYVIIREICHVVSQRSASIVAAAITALLKHMGRDRVKIGVGGALIQFHPTYHQLLEEKLSALAPDGVEWKIVAADEGSAQGAALIAAVADKIQL</sequence>
<evidence type="ECO:0000256" key="9">
    <source>
        <dbReference type="ARBA" id="ARBA00044613"/>
    </source>
</evidence>
<dbReference type="WBParaSite" id="PSAMB.scaffold4257size15186.g23833.t1">
    <property type="protein sequence ID" value="PSAMB.scaffold4257size15186.g23833.t1"/>
    <property type="gene ID" value="PSAMB.scaffold4257size15186.g23833"/>
</dbReference>
<accession>A0A914WK00</accession>
<dbReference type="GO" id="GO:0005739">
    <property type="term" value="C:mitochondrion"/>
    <property type="evidence" value="ECO:0007669"/>
    <property type="project" value="TreeGrafter"/>
</dbReference>
<evidence type="ECO:0000259" key="13">
    <source>
        <dbReference type="Pfam" id="PF00349"/>
    </source>
</evidence>
<keyword evidence="8 12" id="KW-0324">Glycolysis</keyword>
<reference evidence="16" key="1">
    <citation type="submission" date="2022-11" db="UniProtKB">
        <authorList>
            <consortium name="WormBaseParasite"/>
        </authorList>
    </citation>
    <scope>IDENTIFICATION</scope>
</reference>
<keyword evidence="5 12" id="KW-0547">Nucleotide-binding</keyword>
<dbReference type="InterPro" id="IPR043129">
    <property type="entry name" value="ATPase_NBD"/>
</dbReference>
<dbReference type="GO" id="GO:0006096">
    <property type="term" value="P:glycolytic process"/>
    <property type="evidence" value="ECO:0007669"/>
    <property type="project" value="UniProtKB-KW"/>
</dbReference>
<proteinExistence type="inferred from homology"/>
<evidence type="ECO:0000256" key="4">
    <source>
        <dbReference type="ARBA" id="ARBA00022679"/>
    </source>
</evidence>
<comment type="pathway">
    <text evidence="1">Carbohydrate degradation; glycolysis; D-glyceraldehyde 3-phosphate and glycerone phosphate from D-glucose: step 1/4.</text>
</comment>
<dbReference type="Proteomes" id="UP000887566">
    <property type="component" value="Unplaced"/>
</dbReference>
<dbReference type="Pfam" id="PF03727">
    <property type="entry name" value="Hexokinase_2"/>
    <property type="match status" value="1"/>
</dbReference>
<dbReference type="GO" id="GO:0005536">
    <property type="term" value="F:D-glucose binding"/>
    <property type="evidence" value="ECO:0007669"/>
    <property type="project" value="InterPro"/>
</dbReference>
<dbReference type="PANTHER" id="PTHR19443:SF32">
    <property type="entry name" value="PHOSPHOTRANSFERASE"/>
    <property type="match status" value="1"/>
</dbReference>
<comment type="catalytic activity">
    <reaction evidence="10">
        <text>D-fructose + ATP = D-fructose 6-phosphate + ADP + H(+)</text>
        <dbReference type="Rhea" id="RHEA:16125"/>
        <dbReference type="ChEBI" id="CHEBI:15378"/>
        <dbReference type="ChEBI" id="CHEBI:30616"/>
        <dbReference type="ChEBI" id="CHEBI:37721"/>
        <dbReference type="ChEBI" id="CHEBI:61527"/>
        <dbReference type="ChEBI" id="CHEBI:456216"/>
        <dbReference type="EC" id="2.7.1.1"/>
    </reaction>
    <physiologicalReaction direction="left-to-right" evidence="10">
        <dbReference type="Rhea" id="RHEA:16126"/>
    </physiologicalReaction>
</comment>